<dbReference type="GO" id="GO:0003677">
    <property type="term" value="F:DNA binding"/>
    <property type="evidence" value="ECO:0007669"/>
    <property type="project" value="InterPro"/>
</dbReference>
<evidence type="ECO:0000313" key="5">
    <source>
        <dbReference type="Proteomes" id="UP000553706"/>
    </source>
</evidence>
<dbReference type="CDD" id="cd00093">
    <property type="entry name" value="HTH_XRE"/>
    <property type="match status" value="1"/>
</dbReference>
<dbReference type="InterPro" id="IPR025194">
    <property type="entry name" value="RodZ-like_C"/>
</dbReference>
<dbReference type="PANTHER" id="PTHR34475">
    <property type="match status" value="1"/>
</dbReference>
<dbReference type="Proteomes" id="UP000553706">
    <property type="component" value="Unassembled WGS sequence"/>
</dbReference>
<dbReference type="Gene3D" id="1.10.260.40">
    <property type="entry name" value="lambda repressor-like DNA-binding domains"/>
    <property type="match status" value="1"/>
</dbReference>
<keyword evidence="2" id="KW-0812">Transmembrane</keyword>
<dbReference type="SMART" id="SM00530">
    <property type="entry name" value="HTH_XRE"/>
    <property type="match status" value="1"/>
</dbReference>
<dbReference type="InterPro" id="IPR010982">
    <property type="entry name" value="Lambda_DNA-bd_dom_sf"/>
</dbReference>
<feature type="transmembrane region" description="Helical" evidence="2">
    <location>
        <begin position="117"/>
        <end position="136"/>
    </location>
</feature>
<accession>A0A840V725</accession>
<dbReference type="Pfam" id="PF13413">
    <property type="entry name" value="HTH_25"/>
    <property type="match status" value="1"/>
</dbReference>
<evidence type="ECO:0000259" key="3">
    <source>
        <dbReference type="SMART" id="SM00530"/>
    </source>
</evidence>
<keyword evidence="2" id="KW-0472">Membrane</keyword>
<keyword evidence="5" id="KW-1185">Reference proteome</keyword>
<dbReference type="SUPFAM" id="SSF47413">
    <property type="entry name" value="lambda repressor-like DNA-binding domains"/>
    <property type="match status" value="1"/>
</dbReference>
<evidence type="ECO:0000256" key="1">
    <source>
        <dbReference type="SAM" id="MobiDB-lite"/>
    </source>
</evidence>
<feature type="region of interest" description="Disordered" evidence="1">
    <location>
        <begin position="156"/>
        <end position="207"/>
    </location>
</feature>
<organism evidence="4 5">
    <name type="scientific">Acidocella aromatica</name>
    <dbReference type="NCBI Taxonomy" id="1303579"/>
    <lineage>
        <taxon>Bacteria</taxon>
        <taxon>Pseudomonadati</taxon>
        <taxon>Pseudomonadota</taxon>
        <taxon>Alphaproteobacteria</taxon>
        <taxon>Acetobacterales</taxon>
        <taxon>Acidocellaceae</taxon>
        <taxon>Acidocella</taxon>
    </lineage>
</organism>
<sequence length="311" mass="31841">MADDPTDVMDHDPGASVARVGAGLREVRERLGWKLPDVAEALRIRLEYLVAIEEGDLTPLPGPAYRVGFVRAYAQILGLDAEEILRRFRQAGGLGETQNVSLKVLAPVPDRGVPRGAIALVGVVAVLAGYGLWYHFTADNQHLASKVPPVPAELAPLALPPEVKPPVADTPPPTTDKPETTPAAPQTATAPAPESPATPPPAATPASPALLVAQPAAPGAGMVITATQDAWVQVQDSTGNILFSKVLHAGDSWPVPQESGLTMTTGNAGGTEIVTNGTAGAPLGAVGVVLHNYALTPPAATASAPASGTTK</sequence>
<reference evidence="4 5" key="1">
    <citation type="submission" date="2020-08" db="EMBL/GenBank/DDBJ databases">
        <title>Genomic Encyclopedia of Type Strains, Phase IV (KMG-IV): sequencing the most valuable type-strain genomes for metagenomic binning, comparative biology and taxonomic classification.</title>
        <authorList>
            <person name="Goeker M."/>
        </authorList>
    </citation>
    <scope>NUCLEOTIDE SEQUENCE [LARGE SCALE GENOMIC DNA]</scope>
    <source>
        <strain evidence="4 5">DSM 27026</strain>
    </source>
</reference>
<keyword evidence="2" id="KW-1133">Transmembrane helix</keyword>
<dbReference type="Pfam" id="PF13464">
    <property type="entry name" value="RodZ_C"/>
    <property type="match status" value="1"/>
</dbReference>
<protein>
    <submittedName>
        <fullName evidence="4">Cytoskeleton protein RodZ</fullName>
    </submittedName>
</protein>
<name>A0A840V725_9PROT</name>
<gene>
    <name evidence="4" type="ORF">HNP71_000012</name>
</gene>
<dbReference type="PANTHER" id="PTHR34475:SF1">
    <property type="entry name" value="CYTOSKELETON PROTEIN RODZ"/>
    <property type="match status" value="1"/>
</dbReference>
<comment type="caution">
    <text evidence="4">The sequence shown here is derived from an EMBL/GenBank/DDBJ whole genome shotgun (WGS) entry which is preliminary data.</text>
</comment>
<feature type="compositionally biased region" description="Pro residues" evidence="1">
    <location>
        <begin position="193"/>
        <end position="203"/>
    </location>
</feature>
<dbReference type="InterPro" id="IPR001387">
    <property type="entry name" value="Cro/C1-type_HTH"/>
</dbReference>
<dbReference type="AlphaFoldDB" id="A0A840V725"/>
<evidence type="ECO:0000256" key="2">
    <source>
        <dbReference type="SAM" id="Phobius"/>
    </source>
</evidence>
<dbReference type="RefSeq" id="WP_183264821.1">
    <property type="nucleotide sequence ID" value="NZ_JACHFJ010000001.1"/>
</dbReference>
<proteinExistence type="predicted"/>
<feature type="compositionally biased region" description="Low complexity" evidence="1">
    <location>
        <begin position="180"/>
        <end position="192"/>
    </location>
</feature>
<dbReference type="EMBL" id="JACHFJ010000001">
    <property type="protein sequence ID" value="MBB5371788.1"/>
    <property type="molecule type" value="Genomic_DNA"/>
</dbReference>
<feature type="domain" description="HTH cro/C1-type" evidence="3">
    <location>
        <begin position="23"/>
        <end position="84"/>
    </location>
</feature>
<dbReference type="InterPro" id="IPR050400">
    <property type="entry name" value="Bact_Cytoskel_RodZ"/>
</dbReference>
<evidence type="ECO:0000313" key="4">
    <source>
        <dbReference type="EMBL" id="MBB5371788.1"/>
    </source>
</evidence>
<feature type="compositionally biased region" description="Pro residues" evidence="1">
    <location>
        <begin position="158"/>
        <end position="175"/>
    </location>
</feature>